<dbReference type="EMBL" id="FNIZ01000007">
    <property type="protein sequence ID" value="SDO73882.1"/>
    <property type="molecule type" value="Genomic_DNA"/>
</dbReference>
<dbReference type="RefSeq" id="WP_089652238.1">
    <property type="nucleotide sequence ID" value="NZ_FNIZ01000007.1"/>
</dbReference>
<sequence>MKQTQKTIDITRKSDFNMPVKWRRKLQIEDGMRVVFKVENNDIVIKPASNKTLDVMSTVGRKGLIYLPKEIRTYFEQKGLKSFHIDIEEVEKAMILTPLKE</sequence>
<accession>A0A1H0M085</accession>
<evidence type="ECO:0000313" key="2">
    <source>
        <dbReference type="Proteomes" id="UP000198860"/>
    </source>
</evidence>
<gene>
    <name evidence="1" type="ORF">SAMN05421677_107185</name>
</gene>
<protein>
    <recommendedName>
        <fullName evidence="3">Looped-hinge helix DNA binding domain-containing protein, AbrB family</fullName>
    </recommendedName>
</protein>
<dbReference type="InterPro" id="IPR037914">
    <property type="entry name" value="SpoVT-AbrB_sf"/>
</dbReference>
<name>A0A1H0M085_HALAD</name>
<evidence type="ECO:0000313" key="1">
    <source>
        <dbReference type="EMBL" id="SDO73882.1"/>
    </source>
</evidence>
<dbReference type="Proteomes" id="UP000198860">
    <property type="component" value="Unassembled WGS sequence"/>
</dbReference>
<organism evidence="1 2">
    <name type="scientific">Halobacillus aidingensis</name>
    <dbReference type="NCBI Taxonomy" id="240303"/>
    <lineage>
        <taxon>Bacteria</taxon>
        <taxon>Bacillati</taxon>
        <taxon>Bacillota</taxon>
        <taxon>Bacilli</taxon>
        <taxon>Bacillales</taxon>
        <taxon>Bacillaceae</taxon>
        <taxon>Halobacillus</taxon>
    </lineage>
</organism>
<evidence type="ECO:0008006" key="3">
    <source>
        <dbReference type="Google" id="ProtNLM"/>
    </source>
</evidence>
<dbReference type="AlphaFoldDB" id="A0A1H0M085"/>
<keyword evidence="2" id="KW-1185">Reference proteome</keyword>
<reference evidence="2" key="1">
    <citation type="submission" date="2016-10" db="EMBL/GenBank/DDBJ databases">
        <authorList>
            <person name="Varghese N."/>
            <person name="Submissions S."/>
        </authorList>
    </citation>
    <scope>NUCLEOTIDE SEQUENCE [LARGE SCALE GENOMIC DNA]</scope>
    <source>
        <strain evidence="2">CGMCC 1.3703</strain>
    </source>
</reference>
<dbReference type="SUPFAM" id="SSF89447">
    <property type="entry name" value="AbrB/MazE/MraZ-like"/>
    <property type="match status" value="1"/>
</dbReference>
<dbReference type="Gene3D" id="2.10.260.10">
    <property type="match status" value="1"/>
</dbReference>
<proteinExistence type="predicted"/>
<dbReference type="OrthoDB" id="2896720at2"/>